<feature type="coiled-coil region" evidence="4">
    <location>
        <begin position="806"/>
        <end position="860"/>
    </location>
</feature>
<dbReference type="InterPro" id="IPR002110">
    <property type="entry name" value="Ankyrin_rpt"/>
</dbReference>
<keyword evidence="4" id="KW-0175">Coiled coil</keyword>
<organism evidence="6 7">
    <name type="scientific">Penicillium olsonii</name>
    <dbReference type="NCBI Taxonomy" id="99116"/>
    <lineage>
        <taxon>Eukaryota</taxon>
        <taxon>Fungi</taxon>
        <taxon>Dikarya</taxon>
        <taxon>Ascomycota</taxon>
        <taxon>Pezizomycotina</taxon>
        <taxon>Eurotiomycetes</taxon>
        <taxon>Eurotiomycetidae</taxon>
        <taxon>Eurotiales</taxon>
        <taxon>Aspergillaceae</taxon>
        <taxon>Penicillium</taxon>
    </lineage>
</organism>
<evidence type="ECO:0000256" key="5">
    <source>
        <dbReference type="SAM" id="MobiDB-lite"/>
    </source>
</evidence>
<comment type="caution">
    <text evidence="6">The sequence shown here is derived from an EMBL/GenBank/DDBJ whole genome shotgun (WGS) entry which is preliminary data.</text>
</comment>
<dbReference type="OrthoDB" id="366390at2759"/>
<feature type="region of interest" description="Disordered" evidence="5">
    <location>
        <begin position="752"/>
        <end position="803"/>
    </location>
</feature>
<feature type="repeat" description="ANK" evidence="3">
    <location>
        <begin position="92"/>
        <end position="120"/>
    </location>
</feature>
<proteinExistence type="predicted"/>
<keyword evidence="1" id="KW-0677">Repeat</keyword>
<dbReference type="PANTHER" id="PTHR24198">
    <property type="entry name" value="ANKYRIN REPEAT AND PROTEIN KINASE DOMAIN-CONTAINING PROTEIN"/>
    <property type="match status" value="1"/>
</dbReference>
<dbReference type="SUPFAM" id="SSF48403">
    <property type="entry name" value="Ankyrin repeat"/>
    <property type="match status" value="3"/>
</dbReference>
<name>A0A9W4HE93_PENOL</name>
<dbReference type="PROSITE" id="PS50297">
    <property type="entry name" value="ANK_REP_REGION"/>
    <property type="match status" value="1"/>
</dbReference>
<evidence type="ECO:0000256" key="3">
    <source>
        <dbReference type="PROSITE-ProRule" id="PRU00023"/>
    </source>
</evidence>
<evidence type="ECO:0000313" key="6">
    <source>
        <dbReference type="EMBL" id="CAG7984384.1"/>
    </source>
</evidence>
<evidence type="ECO:0000256" key="4">
    <source>
        <dbReference type="SAM" id="Coils"/>
    </source>
</evidence>
<dbReference type="Pfam" id="PF12796">
    <property type="entry name" value="Ank_2"/>
    <property type="match status" value="1"/>
</dbReference>
<reference evidence="6" key="1">
    <citation type="submission" date="2021-07" db="EMBL/GenBank/DDBJ databases">
        <authorList>
            <person name="Branca A.L. A."/>
        </authorList>
    </citation>
    <scope>NUCLEOTIDE SEQUENCE</scope>
</reference>
<dbReference type="InterPro" id="IPR036770">
    <property type="entry name" value="Ankyrin_rpt-contain_sf"/>
</dbReference>
<keyword evidence="7" id="KW-1185">Reference proteome</keyword>
<feature type="compositionally biased region" description="Acidic residues" evidence="5">
    <location>
        <begin position="762"/>
        <end position="800"/>
    </location>
</feature>
<gene>
    <name evidence="6" type="ORF">POLS_LOCUS1397</name>
</gene>
<dbReference type="Proteomes" id="UP001153618">
    <property type="component" value="Unassembled WGS sequence"/>
</dbReference>
<keyword evidence="2 3" id="KW-0040">ANK repeat</keyword>
<dbReference type="AlphaFoldDB" id="A0A9W4HE93"/>
<dbReference type="PROSITE" id="PS50088">
    <property type="entry name" value="ANK_REPEAT"/>
    <property type="match status" value="1"/>
</dbReference>
<dbReference type="Gene3D" id="1.25.40.20">
    <property type="entry name" value="Ankyrin repeat-containing domain"/>
    <property type="match status" value="2"/>
</dbReference>
<evidence type="ECO:0000256" key="2">
    <source>
        <dbReference type="ARBA" id="ARBA00023043"/>
    </source>
</evidence>
<accession>A0A9W4HE93</accession>
<dbReference type="SMART" id="SM00248">
    <property type="entry name" value="ANK"/>
    <property type="match status" value="10"/>
</dbReference>
<sequence length="880" mass="99660">MSLVDFPTELLVQVVSCLEYASDLCAFSQTHPRFHPLVQSSLEQFLQKESPRHALLHAAKKGNGAAVRRLLKLGALFPEHFSPNLMQAPGDPMALAAKNGHADVVKILLEHGQDPCVVSGWYEDKEEDTFPSSRSEATTRAICENPIMLAARKGHESVLKLFKDHVPKKAYLDVDVGTARLQTWEDPLVWATFKLNIPIMKLLLEYDPESANKCSSRGSTPFHALASASPTSARFDEAFELLIHHGALSWYLRCYERLFRYAIERKNTRFIELSCNYLKLNMQQPFDTAWLLKMFEEAARTCPEMAAVFLSYIDTEQAMLFNDEARAMLFAGAAAGGFEDLLRRLFETYRSFPPREDSYLPLMGLGILSGKVEILKILLANGFDIIIGPMSSPRPPRPIDRYGREIVLSPKQNIPIITALLNRHHELVDFLVESGVDGPLAEREGPQLLFDLALGLGYSDLAQKLFDRGTAPPMEDIAFEDQGNSIIMAIAGGEDSFETLLGNGLTLDPYSQLHVNAFLWVASQANVPFLEKFLDAGFKADMEQLEFDHSCVSLHHEDGLTLPLLYAAHATDRAKAEAAVDLLLKRGASINQPTGMGSCSALYATASGSILLAMEPLVNRVEYILRDCTEDKHTSLRREAPDPAYRRHLGVQALQLLLNKGANPLFWNQHGRSPLCIATVSNDMEMVQALLSSFDQQDVPFSAIEPHLRLAASIRTMHPRARYRYNPKVSSRRRLERDLELENLEEDLKERMIEENLGNFGGEEEEEEEEEVDDNDGEQDENEGEDSSEEDEDGVAWVDDESWRDFDEMEDELTAEIEERAFAEMDMYAVIEEARLGEPRDIEKRRREAQREQKRQLRINRDTERLIWRYYWRHVYPPPA</sequence>
<dbReference type="PANTHER" id="PTHR24198:SF165">
    <property type="entry name" value="ANKYRIN REPEAT-CONTAINING PROTEIN-RELATED"/>
    <property type="match status" value="1"/>
</dbReference>
<dbReference type="EMBL" id="CAJVOS010000010">
    <property type="protein sequence ID" value="CAG7984384.1"/>
    <property type="molecule type" value="Genomic_DNA"/>
</dbReference>
<evidence type="ECO:0000313" key="7">
    <source>
        <dbReference type="Proteomes" id="UP001153618"/>
    </source>
</evidence>
<protein>
    <recommendedName>
        <fullName evidence="8">Ankyrin</fullName>
    </recommendedName>
</protein>
<evidence type="ECO:0008006" key="8">
    <source>
        <dbReference type="Google" id="ProtNLM"/>
    </source>
</evidence>
<evidence type="ECO:0000256" key="1">
    <source>
        <dbReference type="ARBA" id="ARBA00022737"/>
    </source>
</evidence>